<dbReference type="PANTHER" id="PTHR42973">
    <property type="entry name" value="BINDING OXIDOREDUCTASE, PUTATIVE (AFU_ORTHOLOGUE AFUA_1G17690)-RELATED"/>
    <property type="match status" value="1"/>
</dbReference>
<organism evidence="7">
    <name type="scientific">marine metagenome</name>
    <dbReference type="NCBI Taxonomy" id="408172"/>
    <lineage>
        <taxon>unclassified sequences</taxon>
        <taxon>metagenomes</taxon>
        <taxon>ecological metagenomes</taxon>
    </lineage>
</organism>
<evidence type="ECO:0000259" key="6">
    <source>
        <dbReference type="PROSITE" id="PS51387"/>
    </source>
</evidence>
<dbReference type="Gene3D" id="3.30.465.10">
    <property type="match status" value="1"/>
</dbReference>
<evidence type="ECO:0000313" key="7">
    <source>
        <dbReference type="EMBL" id="SVB91729.1"/>
    </source>
</evidence>
<accession>A0A382HX43</accession>
<dbReference type="Gene3D" id="3.40.462.20">
    <property type="match status" value="1"/>
</dbReference>
<dbReference type="InterPro" id="IPR016169">
    <property type="entry name" value="FAD-bd_PCMH_sub2"/>
</dbReference>
<dbReference type="Pfam" id="PF01565">
    <property type="entry name" value="FAD_binding_4"/>
    <property type="match status" value="1"/>
</dbReference>
<sequence>MIEITKLDKSRLSLDQSTFEAFDLAVRGEVLTSEHGGYDEARRVFNGMINKRPALIARCTGVADVIQCVNFARENSLLTAVRGGGHGAPGNAVCDGGLMIDLSLMNGIRVDPQARVAWVEGGAALGDVDHETQAFGLAVPAGVVSTTGVGGLTTGGGYGWLRGKHGMTIDNLLAVEMVTPDGQFRRASETENTDLFWAIRGGGGNFGVVTTFEFRLHEVGPMLMVCNPMYAAEHAREVMRGWRAFMENAPDEFTTEFFFWTIPEFPHFPEETHGQDVVIPCGVYNGPVEEGEKFVQPLRELAPMLVDGSAPMRFVDIQSMFDIYLPYGDVICYWKALYMDRLDDDMIDTFVEHFLDRPGKQCPLVLHDLRGASGRVPADSTAFPGRHW</sequence>
<dbReference type="Gene3D" id="3.30.43.10">
    <property type="entry name" value="Uridine Diphospho-n-acetylenolpyruvylglucosamine Reductase, domain 2"/>
    <property type="match status" value="1"/>
</dbReference>
<dbReference type="InterPro" id="IPR016166">
    <property type="entry name" value="FAD-bd_PCMH"/>
</dbReference>
<keyword evidence="5" id="KW-0560">Oxidoreductase</keyword>
<evidence type="ECO:0000256" key="3">
    <source>
        <dbReference type="ARBA" id="ARBA00022630"/>
    </source>
</evidence>
<keyword evidence="3" id="KW-0285">Flavoprotein</keyword>
<gene>
    <name evidence="7" type="ORF">METZ01_LOCUS244583</name>
</gene>
<dbReference type="GO" id="GO:0071949">
    <property type="term" value="F:FAD binding"/>
    <property type="evidence" value="ECO:0007669"/>
    <property type="project" value="InterPro"/>
</dbReference>
<protein>
    <recommendedName>
        <fullName evidence="6">FAD-binding PCMH-type domain-containing protein</fullName>
    </recommendedName>
</protein>
<name>A0A382HX43_9ZZZZ</name>
<feature type="non-terminal residue" evidence="7">
    <location>
        <position position="388"/>
    </location>
</feature>
<dbReference type="PANTHER" id="PTHR42973:SF39">
    <property type="entry name" value="FAD-BINDING PCMH-TYPE DOMAIN-CONTAINING PROTEIN"/>
    <property type="match status" value="1"/>
</dbReference>
<dbReference type="AlphaFoldDB" id="A0A382HX43"/>
<dbReference type="InterPro" id="IPR006094">
    <property type="entry name" value="Oxid_FAD_bind_N"/>
</dbReference>
<dbReference type="EMBL" id="UINC01063760">
    <property type="protein sequence ID" value="SVB91729.1"/>
    <property type="molecule type" value="Genomic_DNA"/>
</dbReference>
<dbReference type="InterPro" id="IPR036318">
    <property type="entry name" value="FAD-bd_PCMH-like_sf"/>
</dbReference>
<comment type="similarity">
    <text evidence="2">Belongs to the oxygen-dependent FAD-linked oxidoreductase family.</text>
</comment>
<evidence type="ECO:0000256" key="2">
    <source>
        <dbReference type="ARBA" id="ARBA00005466"/>
    </source>
</evidence>
<dbReference type="InterPro" id="IPR050416">
    <property type="entry name" value="FAD-linked_Oxidoreductase"/>
</dbReference>
<comment type="cofactor">
    <cofactor evidence="1">
        <name>FAD</name>
        <dbReference type="ChEBI" id="CHEBI:57692"/>
    </cofactor>
</comment>
<dbReference type="PROSITE" id="PS51387">
    <property type="entry name" value="FAD_PCMH"/>
    <property type="match status" value="1"/>
</dbReference>
<dbReference type="InterPro" id="IPR016167">
    <property type="entry name" value="FAD-bd_PCMH_sub1"/>
</dbReference>
<dbReference type="GO" id="GO:0016491">
    <property type="term" value="F:oxidoreductase activity"/>
    <property type="evidence" value="ECO:0007669"/>
    <property type="project" value="UniProtKB-KW"/>
</dbReference>
<evidence type="ECO:0000256" key="1">
    <source>
        <dbReference type="ARBA" id="ARBA00001974"/>
    </source>
</evidence>
<keyword evidence="4" id="KW-0274">FAD</keyword>
<dbReference type="SUPFAM" id="SSF56176">
    <property type="entry name" value="FAD-binding/transporter-associated domain-like"/>
    <property type="match status" value="1"/>
</dbReference>
<evidence type="ECO:0000256" key="5">
    <source>
        <dbReference type="ARBA" id="ARBA00023002"/>
    </source>
</evidence>
<proteinExistence type="inferred from homology"/>
<evidence type="ECO:0000256" key="4">
    <source>
        <dbReference type="ARBA" id="ARBA00022827"/>
    </source>
</evidence>
<feature type="domain" description="FAD-binding PCMH-type" evidence="6">
    <location>
        <begin position="48"/>
        <end position="219"/>
    </location>
</feature>
<reference evidence="7" key="1">
    <citation type="submission" date="2018-05" db="EMBL/GenBank/DDBJ databases">
        <authorList>
            <person name="Lanie J.A."/>
            <person name="Ng W.-L."/>
            <person name="Kazmierczak K.M."/>
            <person name="Andrzejewski T.M."/>
            <person name="Davidsen T.M."/>
            <person name="Wayne K.J."/>
            <person name="Tettelin H."/>
            <person name="Glass J.I."/>
            <person name="Rusch D."/>
            <person name="Podicherti R."/>
            <person name="Tsui H.-C.T."/>
            <person name="Winkler M.E."/>
        </authorList>
    </citation>
    <scope>NUCLEOTIDE SEQUENCE</scope>
</reference>